<dbReference type="SUPFAM" id="SSF51182">
    <property type="entry name" value="RmlC-like cupins"/>
    <property type="match status" value="1"/>
</dbReference>
<keyword evidence="3 8" id="KW-0223">Dioxygenase</keyword>
<keyword evidence="5 7" id="KW-0408">Iron</keyword>
<evidence type="ECO:0000256" key="5">
    <source>
        <dbReference type="ARBA" id="ARBA00023004"/>
    </source>
</evidence>
<dbReference type="Pfam" id="PF05995">
    <property type="entry name" value="CDO_I"/>
    <property type="match status" value="1"/>
</dbReference>
<evidence type="ECO:0000256" key="7">
    <source>
        <dbReference type="PIRSR" id="PIRSR610300-51"/>
    </source>
</evidence>
<dbReference type="EMBL" id="VBOS01000529">
    <property type="protein sequence ID" value="TMQ47479.1"/>
    <property type="molecule type" value="Genomic_DNA"/>
</dbReference>
<feature type="binding site" evidence="7">
    <location>
        <position position="89"/>
    </location>
    <ligand>
        <name>Fe cation</name>
        <dbReference type="ChEBI" id="CHEBI:24875"/>
        <note>catalytic</note>
    </ligand>
</feature>
<dbReference type="InterPro" id="IPR010300">
    <property type="entry name" value="CDO_1"/>
</dbReference>
<dbReference type="InterPro" id="IPR014710">
    <property type="entry name" value="RmlC-like_jellyroll"/>
</dbReference>
<evidence type="ECO:0000313" key="9">
    <source>
        <dbReference type="Proteomes" id="UP000317716"/>
    </source>
</evidence>
<protein>
    <submittedName>
        <fullName evidence="8">Cysteine dioxygenase</fullName>
    </submittedName>
</protein>
<evidence type="ECO:0000256" key="4">
    <source>
        <dbReference type="ARBA" id="ARBA00023002"/>
    </source>
</evidence>
<keyword evidence="6" id="KW-0883">Thioether bond</keyword>
<dbReference type="InterPro" id="IPR011051">
    <property type="entry name" value="RmlC_Cupin_sf"/>
</dbReference>
<dbReference type="Proteomes" id="UP000317716">
    <property type="component" value="Unassembled WGS sequence"/>
</dbReference>
<comment type="similarity">
    <text evidence="1">Belongs to the cysteine dioxygenase family.</text>
</comment>
<dbReference type="PANTHER" id="PTHR12918:SF1">
    <property type="entry name" value="CYSTEINE DIOXYGENASE TYPE 1"/>
    <property type="match status" value="1"/>
</dbReference>
<dbReference type="Gene3D" id="2.60.120.10">
    <property type="entry name" value="Jelly Rolls"/>
    <property type="match status" value="1"/>
</dbReference>
<evidence type="ECO:0000256" key="1">
    <source>
        <dbReference type="ARBA" id="ARBA00006622"/>
    </source>
</evidence>
<name>A0A538S7W5_UNCEI</name>
<sequence length="191" mass="21631">MTVIRQGSKVDELIRRLDEAVAIRDDETRCRNVKRVLSEVVESGEDFLDTHYLLPTSDVYARRLLHRDPEGRYSALVMVWGQGQGTPLHDHAGMWCVECVYRGRIRVTSYSVHGGNPETGVVQFQKESVVHAGKAEAGALIPPFEYHVLENATDAPAVTIHVYGGDMTYCHIFEPVEGGWRRKFKELRYTS</sequence>
<evidence type="ECO:0000313" key="8">
    <source>
        <dbReference type="EMBL" id="TMQ47479.1"/>
    </source>
</evidence>
<reference evidence="8 9" key="1">
    <citation type="journal article" date="2019" name="Nat. Microbiol.">
        <title>Mediterranean grassland soil C-N compound turnover is dependent on rainfall and depth, and is mediated by genomically divergent microorganisms.</title>
        <authorList>
            <person name="Diamond S."/>
            <person name="Andeer P.F."/>
            <person name="Li Z."/>
            <person name="Crits-Christoph A."/>
            <person name="Burstein D."/>
            <person name="Anantharaman K."/>
            <person name="Lane K.R."/>
            <person name="Thomas B.C."/>
            <person name="Pan C."/>
            <person name="Northen T.R."/>
            <person name="Banfield J.F."/>
        </authorList>
    </citation>
    <scope>NUCLEOTIDE SEQUENCE [LARGE SCALE GENOMIC DNA]</scope>
    <source>
        <strain evidence="8">WS_2</strain>
    </source>
</reference>
<evidence type="ECO:0000256" key="6">
    <source>
        <dbReference type="PIRSR" id="PIRSR610300-50"/>
    </source>
</evidence>
<dbReference type="CDD" id="cd10548">
    <property type="entry name" value="cupin_CDO"/>
    <property type="match status" value="1"/>
</dbReference>
<dbReference type="PANTHER" id="PTHR12918">
    <property type="entry name" value="CYSTEINE DIOXYGENASE"/>
    <property type="match status" value="1"/>
</dbReference>
<feature type="binding site" evidence="7">
    <location>
        <position position="91"/>
    </location>
    <ligand>
        <name>Fe cation</name>
        <dbReference type="ChEBI" id="CHEBI:24875"/>
        <note>catalytic</note>
    </ligand>
</feature>
<comment type="caution">
    <text evidence="8">The sequence shown here is derived from an EMBL/GenBank/DDBJ whole genome shotgun (WGS) entry which is preliminary data.</text>
</comment>
<dbReference type="GO" id="GO:0008198">
    <property type="term" value="F:ferrous iron binding"/>
    <property type="evidence" value="ECO:0007669"/>
    <property type="project" value="TreeGrafter"/>
</dbReference>
<feature type="binding site" evidence="7">
    <location>
        <position position="147"/>
    </location>
    <ligand>
        <name>Fe cation</name>
        <dbReference type="ChEBI" id="CHEBI:24875"/>
        <note>catalytic</note>
    </ligand>
</feature>
<evidence type="ECO:0000256" key="3">
    <source>
        <dbReference type="ARBA" id="ARBA00022964"/>
    </source>
</evidence>
<feature type="cross-link" description="3'-(S-cysteinyl)-tyrosine (Cys-Tyr)" evidence="6">
    <location>
        <begin position="96"/>
        <end position="163"/>
    </location>
</feature>
<keyword evidence="4" id="KW-0560">Oxidoreductase</keyword>
<gene>
    <name evidence="8" type="ORF">E6K72_14000</name>
</gene>
<keyword evidence="2 7" id="KW-0479">Metal-binding</keyword>
<proteinExistence type="inferred from homology"/>
<organism evidence="8 9">
    <name type="scientific">Eiseniibacteriota bacterium</name>
    <dbReference type="NCBI Taxonomy" id="2212470"/>
    <lineage>
        <taxon>Bacteria</taxon>
        <taxon>Candidatus Eiseniibacteriota</taxon>
    </lineage>
</organism>
<dbReference type="AlphaFoldDB" id="A0A538S7W5"/>
<accession>A0A538S7W5</accession>
<evidence type="ECO:0000256" key="2">
    <source>
        <dbReference type="ARBA" id="ARBA00022723"/>
    </source>
</evidence>
<dbReference type="GO" id="GO:0016702">
    <property type="term" value="F:oxidoreductase activity, acting on single donors with incorporation of molecular oxygen, incorporation of two atoms of oxygen"/>
    <property type="evidence" value="ECO:0007669"/>
    <property type="project" value="InterPro"/>
</dbReference>